<dbReference type="Gene3D" id="3.50.4.10">
    <property type="entry name" value="Hepatocyte Growth Factor"/>
    <property type="match status" value="1"/>
</dbReference>
<keyword evidence="12" id="KW-0325">Glycoprotein</keyword>
<dbReference type="SUPFAM" id="SSF56112">
    <property type="entry name" value="Protein kinase-like (PK-like)"/>
    <property type="match status" value="1"/>
</dbReference>
<evidence type="ECO:0000256" key="3">
    <source>
        <dbReference type="ARBA" id="ARBA00022679"/>
    </source>
</evidence>
<evidence type="ECO:0000256" key="2">
    <source>
        <dbReference type="ARBA" id="ARBA00022527"/>
    </source>
</evidence>
<dbReference type="InterPro" id="IPR036426">
    <property type="entry name" value="Bulb-type_lectin_dom_sf"/>
</dbReference>
<dbReference type="PIRSF" id="PIRSF000641">
    <property type="entry name" value="SRK"/>
    <property type="match status" value="1"/>
</dbReference>
<evidence type="ECO:0000256" key="8">
    <source>
        <dbReference type="ARBA" id="ARBA00022840"/>
    </source>
</evidence>
<evidence type="ECO:0000313" key="19">
    <source>
        <dbReference type="EMBL" id="MED6115017.1"/>
    </source>
</evidence>
<keyword evidence="7 13" id="KW-0418">Kinase</keyword>
<comment type="caution">
    <text evidence="19">The sequence shown here is derived from an EMBL/GenBank/DDBJ whole genome shotgun (WGS) entry which is preliminary data.</text>
</comment>
<evidence type="ECO:0000256" key="1">
    <source>
        <dbReference type="ARBA" id="ARBA00004479"/>
    </source>
</evidence>
<dbReference type="InterPro" id="IPR008271">
    <property type="entry name" value="Ser/Thr_kinase_AS"/>
</dbReference>
<feature type="signal peptide" evidence="15">
    <location>
        <begin position="1"/>
        <end position="22"/>
    </location>
</feature>
<evidence type="ECO:0000256" key="4">
    <source>
        <dbReference type="ARBA" id="ARBA00022692"/>
    </source>
</evidence>
<evidence type="ECO:0000256" key="6">
    <source>
        <dbReference type="ARBA" id="ARBA00022741"/>
    </source>
</evidence>
<keyword evidence="10 14" id="KW-0472">Membrane</keyword>
<organism evidence="19 20">
    <name type="scientific">Stylosanthes scabra</name>
    <dbReference type="NCBI Taxonomy" id="79078"/>
    <lineage>
        <taxon>Eukaryota</taxon>
        <taxon>Viridiplantae</taxon>
        <taxon>Streptophyta</taxon>
        <taxon>Embryophyta</taxon>
        <taxon>Tracheophyta</taxon>
        <taxon>Spermatophyta</taxon>
        <taxon>Magnoliopsida</taxon>
        <taxon>eudicotyledons</taxon>
        <taxon>Gunneridae</taxon>
        <taxon>Pentapetalae</taxon>
        <taxon>rosids</taxon>
        <taxon>fabids</taxon>
        <taxon>Fabales</taxon>
        <taxon>Fabaceae</taxon>
        <taxon>Papilionoideae</taxon>
        <taxon>50 kb inversion clade</taxon>
        <taxon>dalbergioids sensu lato</taxon>
        <taxon>Dalbergieae</taxon>
        <taxon>Pterocarpus clade</taxon>
        <taxon>Stylosanthes</taxon>
    </lineage>
</organism>
<dbReference type="SMART" id="SM00220">
    <property type="entry name" value="S_TKc"/>
    <property type="match status" value="1"/>
</dbReference>
<keyword evidence="5 15" id="KW-0732">Signal</keyword>
<name>A0ABU6QU93_9FABA</name>
<feature type="transmembrane region" description="Helical" evidence="14">
    <location>
        <begin position="444"/>
        <end position="464"/>
    </location>
</feature>
<keyword evidence="11" id="KW-1015">Disulfide bond</keyword>
<dbReference type="Pfam" id="PF07714">
    <property type="entry name" value="PK_Tyr_Ser-Thr"/>
    <property type="match status" value="1"/>
</dbReference>
<evidence type="ECO:0000256" key="14">
    <source>
        <dbReference type="SAM" id="Phobius"/>
    </source>
</evidence>
<dbReference type="PROSITE" id="PS00108">
    <property type="entry name" value="PROTEIN_KINASE_ST"/>
    <property type="match status" value="1"/>
</dbReference>
<feature type="domain" description="Bulb-type lectin" evidence="17">
    <location>
        <begin position="23"/>
        <end position="144"/>
    </location>
</feature>
<comment type="catalytic activity">
    <reaction evidence="13">
        <text>L-threonyl-[protein] + ATP = O-phospho-L-threonyl-[protein] + ADP + H(+)</text>
        <dbReference type="Rhea" id="RHEA:46608"/>
        <dbReference type="Rhea" id="RHEA-COMP:11060"/>
        <dbReference type="Rhea" id="RHEA-COMP:11605"/>
        <dbReference type="ChEBI" id="CHEBI:15378"/>
        <dbReference type="ChEBI" id="CHEBI:30013"/>
        <dbReference type="ChEBI" id="CHEBI:30616"/>
        <dbReference type="ChEBI" id="CHEBI:61977"/>
        <dbReference type="ChEBI" id="CHEBI:456216"/>
        <dbReference type="EC" id="2.7.11.1"/>
    </reaction>
</comment>
<dbReference type="CDD" id="cd00028">
    <property type="entry name" value="B_lectin"/>
    <property type="match status" value="1"/>
</dbReference>
<evidence type="ECO:0000256" key="13">
    <source>
        <dbReference type="PIRNR" id="PIRNR000641"/>
    </source>
</evidence>
<dbReference type="Pfam" id="PF00954">
    <property type="entry name" value="S_locus_glycop"/>
    <property type="match status" value="1"/>
</dbReference>
<dbReference type="CDD" id="cd01098">
    <property type="entry name" value="PAN_AP_plant"/>
    <property type="match status" value="1"/>
</dbReference>
<comment type="catalytic activity">
    <reaction evidence="13">
        <text>L-seryl-[protein] + ATP = O-phospho-L-seryl-[protein] + ADP + H(+)</text>
        <dbReference type="Rhea" id="RHEA:17989"/>
        <dbReference type="Rhea" id="RHEA-COMP:9863"/>
        <dbReference type="Rhea" id="RHEA-COMP:11604"/>
        <dbReference type="ChEBI" id="CHEBI:15378"/>
        <dbReference type="ChEBI" id="CHEBI:29999"/>
        <dbReference type="ChEBI" id="CHEBI:30616"/>
        <dbReference type="ChEBI" id="CHEBI:83421"/>
        <dbReference type="ChEBI" id="CHEBI:456216"/>
        <dbReference type="EC" id="2.7.11.1"/>
    </reaction>
</comment>
<evidence type="ECO:0000256" key="12">
    <source>
        <dbReference type="ARBA" id="ARBA00023180"/>
    </source>
</evidence>
<keyword evidence="20" id="KW-1185">Reference proteome</keyword>
<dbReference type="InterPro" id="IPR024171">
    <property type="entry name" value="SRK-like_kinase"/>
</dbReference>
<evidence type="ECO:0000256" key="7">
    <source>
        <dbReference type="ARBA" id="ARBA00022777"/>
    </source>
</evidence>
<keyword evidence="2 13" id="KW-0723">Serine/threonine-protein kinase</keyword>
<dbReference type="PANTHER" id="PTHR32444:SF247">
    <property type="entry name" value="OS01G0958200 PROTEIN"/>
    <property type="match status" value="1"/>
</dbReference>
<dbReference type="PROSITE" id="PS50948">
    <property type="entry name" value="PAN"/>
    <property type="match status" value="1"/>
</dbReference>
<dbReference type="InterPro" id="IPR000858">
    <property type="entry name" value="S_locus_glycoprot_dom"/>
</dbReference>
<dbReference type="CDD" id="cd14066">
    <property type="entry name" value="STKc_IRAK"/>
    <property type="match status" value="1"/>
</dbReference>
<dbReference type="InterPro" id="IPR011009">
    <property type="entry name" value="Kinase-like_dom_sf"/>
</dbReference>
<dbReference type="EMBL" id="JASCZI010001464">
    <property type="protein sequence ID" value="MED6115017.1"/>
    <property type="molecule type" value="Genomic_DNA"/>
</dbReference>
<keyword evidence="8 13" id="KW-0067">ATP-binding</keyword>
<dbReference type="Pfam" id="PF11883">
    <property type="entry name" value="DUF3403"/>
    <property type="match status" value="1"/>
</dbReference>
<evidence type="ECO:0000256" key="9">
    <source>
        <dbReference type="ARBA" id="ARBA00022989"/>
    </source>
</evidence>
<evidence type="ECO:0000259" key="17">
    <source>
        <dbReference type="PROSITE" id="PS50927"/>
    </source>
</evidence>
<keyword evidence="4 14" id="KW-0812">Transmembrane</keyword>
<proteinExistence type="inferred from homology"/>
<feature type="domain" description="Apple" evidence="18">
    <location>
        <begin position="340"/>
        <end position="421"/>
    </location>
</feature>
<dbReference type="PROSITE" id="PS50011">
    <property type="entry name" value="PROTEIN_KINASE_DOM"/>
    <property type="match status" value="1"/>
</dbReference>
<evidence type="ECO:0000256" key="5">
    <source>
        <dbReference type="ARBA" id="ARBA00022729"/>
    </source>
</evidence>
<dbReference type="EC" id="2.7.11.1" evidence="13"/>
<dbReference type="SMART" id="SM00108">
    <property type="entry name" value="B_lectin"/>
    <property type="match status" value="1"/>
</dbReference>
<keyword evidence="6 13" id="KW-0547">Nucleotide-binding</keyword>
<dbReference type="Proteomes" id="UP001341840">
    <property type="component" value="Unassembled WGS sequence"/>
</dbReference>
<dbReference type="InterPro" id="IPR021820">
    <property type="entry name" value="S-locus_recpt_kinase_C"/>
</dbReference>
<protein>
    <recommendedName>
        <fullName evidence="13">Receptor-like serine/threonine-protein kinase</fullName>
        <ecNumber evidence="13">2.7.11.1</ecNumber>
    </recommendedName>
</protein>
<dbReference type="Pfam" id="PF08276">
    <property type="entry name" value="PAN_2"/>
    <property type="match status" value="1"/>
</dbReference>
<dbReference type="InterPro" id="IPR001480">
    <property type="entry name" value="Bulb-type_lectin_dom"/>
</dbReference>
<feature type="domain" description="Protein kinase" evidence="16">
    <location>
        <begin position="499"/>
        <end position="777"/>
    </location>
</feature>
<comment type="similarity">
    <text evidence="13">Belongs to the protein kinase superfamily. Ser/Thr protein kinase family.</text>
</comment>
<keyword evidence="9 14" id="KW-1133">Transmembrane helix</keyword>
<dbReference type="InterPro" id="IPR000719">
    <property type="entry name" value="Prot_kinase_dom"/>
</dbReference>
<feature type="chain" id="PRO_5045254601" description="Receptor-like serine/threonine-protein kinase" evidence="15">
    <location>
        <begin position="23"/>
        <end position="817"/>
    </location>
</feature>
<comment type="subcellular location">
    <subcellularLocation>
        <location evidence="1">Membrane</location>
        <topology evidence="1">Single-pass type I membrane protein</topology>
    </subcellularLocation>
</comment>
<dbReference type="Gene3D" id="2.90.10.10">
    <property type="entry name" value="Bulb-type lectin domain"/>
    <property type="match status" value="1"/>
</dbReference>
<reference evidence="19 20" key="1">
    <citation type="journal article" date="2023" name="Plants (Basel)">
        <title>Bridging the Gap: Combining Genomics and Transcriptomics Approaches to Understand Stylosanthes scabra, an Orphan Legume from the Brazilian Caatinga.</title>
        <authorList>
            <person name="Ferreira-Neto J.R.C."/>
            <person name="da Silva M.D."/>
            <person name="Binneck E."/>
            <person name="de Melo N.F."/>
            <person name="da Silva R.H."/>
            <person name="de Melo A.L.T.M."/>
            <person name="Pandolfi V."/>
            <person name="Bustamante F.O."/>
            <person name="Brasileiro-Vidal A.C."/>
            <person name="Benko-Iseppon A.M."/>
        </authorList>
    </citation>
    <scope>NUCLEOTIDE SEQUENCE [LARGE SCALE GENOMIC DNA]</scope>
    <source>
        <tissue evidence="19">Leaves</tissue>
    </source>
</reference>
<dbReference type="PANTHER" id="PTHR32444">
    <property type="entry name" value="BULB-TYPE LECTIN DOMAIN-CONTAINING PROTEIN"/>
    <property type="match status" value="1"/>
</dbReference>
<evidence type="ECO:0000313" key="20">
    <source>
        <dbReference type="Proteomes" id="UP001341840"/>
    </source>
</evidence>
<keyword evidence="3 13" id="KW-0808">Transferase</keyword>
<dbReference type="PROSITE" id="PS50927">
    <property type="entry name" value="BULB_LECTIN"/>
    <property type="match status" value="1"/>
</dbReference>
<evidence type="ECO:0000256" key="10">
    <source>
        <dbReference type="ARBA" id="ARBA00023136"/>
    </source>
</evidence>
<dbReference type="InterPro" id="IPR001245">
    <property type="entry name" value="Ser-Thr/Tyr_kinase_cat_dom"/>
</dbReference>
<evidence type="ECO:0000259" key="18">
    <source>
        <dbReference type="PROSITE" id="PS50948"/>
    </source>
</evidence>
<gene>
    <name evidence="19" type="ORF">PIB30_086137</name>
</gene>
<evidence type="ECO:0000259" key="16">
    <source>
        <dbReference type="PROSITE" id="PS50011"/>
    </source>
</evidence>
<sequence length="817" mass="92157">MEGFKVILFCFFLMNCMVASTARNTIDSLQSISDGETLVSADETFALGFFSPGTSKNRYLGIWFNKDPAKTVAWVANREKPLTHSSGVLKLNNTGILLLLDHNNSLVWSSNTTRSLLNPIAKLSNSGNLVVQESSNNGATKEDFAWQSFDYPCDTLLPGQKLGRNLKTGQNRFLTSWNSSDDPFPGSYTLQFDIKGYPQLVLKEGTSIIFRAGSWNGDQFSGTPQLKGNSAFRYITVSNEEEIYFMYELINSSIPHRVFLTPEGINERSEWNTDTMSWTNLAKLPADDCDYYETCGAYSSCNINNYPMCSCLEGFVQDNDNKKQQGLLSDGCVRRTSLDCYGDGFLKYSGLKFPDTERSWFSRNISIEDCKMLCLKNCSCMAYAALDISEGASGCLMWFGDLNDIKDLSPDSLEDIYIRMAATELEAIQENKSHKSNIRKKRTIIIICVLCFSVLTICLAFIIFRWKMLRKGVICDQHEENLQLPLFDMSIISSATNKFSTDYILGKGGFGPVYKGVLKDGKEIAVKRLLQTSSQGIQEFKNEVMHIAKLQHRNLVKLLGCSIYAEERLLVYEFMPNKSLDYFIFDEKKGMLLDWTRRFHIINGITRGLLYLHQDSRHRIVHRDLKAANVLLDGEMNPKISDFGLARSFGGNETKANTRHVVGTYGYLSPEYIIDGVYSIKSDVFSFGVLVLEIVSGSRNRGFIHQDHHFNLLGHAWKLFMEEKGYEIIYAPLRDNKSNLCSMLRSIHVGLLCVQKSPDERPNMSSVVQMLSSESTLPPPKMPGFFTEREMVDEGSGSSNNRTCSINDVTDSILEAR</sequence>
<accession>A0ABU6QU93</accession>
<evidence type="ECO:0000256" key="15">
    <source>
        <dbReference type="SAM" id="SignalP"/>
    </source>
</evidence>
<dbReference type="InterPro" id="IPR003609">
    <property type="entry name" value="Pan_app"/>
</dbReference>
<dbReference type="Gene3D" id="3.30.200.20">
    <property type="entry name" value="Phosphorylase Kinase, domain 1"/>
    <property type="match status" value="1"/>
</dbReference>
<dbReference type="Pfam" id="PF01453">
    <property type="entry name" value="B_lectin"/>
    <property type="match status" value="1"/>
</dbReference>
<dbReference type="SMART" id="SM00473">
    <property type="entry name" value="PAN_AP"/>
    <property type="match status" value="1"/>
</dbReference>
<dbReference type="Gene3D" id="1.10.510.10">
    <property type="entry name" value="Transferase(Phosphotransferase) domain 1"/>
    <property type="match status" value="1"/>
</dbReference>
<dbReference type="SUPFAM" id="SSF51110">
    <property type="entry name" value="alpha-D-mannose-specific plant lectins"/>
    <property type="match status" value="1"/>
</dbReference>
<evidence type="ECO:0000256" key="11">
    <source>
        <dbReference type="ARBA" id="ARBA00023157"/>
    </source>
</evidence>